<keyword evidence="2" id="KW-0378">Hydrolase</keyword>
<evidence type="ECO:0000313" key="6">
    <source>
        <dbReference type="EMBL" id="CAA9402430.1"/>
    </source>
</evidence>
<evidence type="ECO:0000259" key="5">
    <source>
        <dbReference type="Pfam" id="PF00149"/>
    </source>
</evidence>
<keyword evidence="3" id="KW-0269">Exonuclease</keyword>
<dbReference type="EMBL" id="CADCUU010000149">
    <property type="protein sequence ID" value="CAA9402430.1"/>
    <property type="molecule type" value="Genomic_DNA"/>
</dbReference>
<dbReference type="PANTHER" id="PTHR30337:SF0">
    <property type="entry name" value="NUCLEASE SBCCD SUBUNIT D"/>
    <property type="match status" value="1"/>
</dbReference>
<dbReference type="InterPro" id="IPR029052">
    <property type="entry name" value="Metallo-depent_PP-like"/>
</dbReference>
<reference evidence="6" key="1">
    <citation type="submission" date="2020-02" db="EMBL/GenBank/DDBJ databases">
        <authorList>
            <person name="Meier V. D."/>
        </authorList>
    </citation>
    <scope>NUCLEOTIDE SEQUENCE</scope>
    <source>
        <strain evidence="6">AVDCRST_MAG15</strain>
    </source>
</reference>
<gene>
    <name evidence="6" type="ORF">AVDCRST_MAG15-1164</name>
</gene>
<organism evidence="6">
    <name type="scientific">uncultured Rubellimicrobium sp</name>
    <dbReference type="NCBI Taxonomy" id="543078"/>
    <lineage>
        <taxon>Bacteria</taxon>
        <taxon>Pseudomonadati</taxon>
        <taxon>Pseudomonadota</taxon>
        <taxon>Alphaproteobacteria</taxon>
        <taxon>Rhodobacterales</taxon>
        <taxon>Roseobacteraceae</taxon>
        <taxon>Rubellimicrobium</taxon>
        <taxon>environmental samples</taxon>
    </lineage>
</organism>
<evidence type="ECO:0000256" key="3">
    <source>
        <dbReference type="ARBA" id="ARBA00022839"/>
    </source>
</evidence>
<keyword evidence="4" id="KW-0175">Coiled coil</keyword>
<dbReference type="GO" id="GO:0004527">
    <property type="term" value="F:exonuclease activity"/>
    <property type="evidence" value="ECO:0007669"/>
    <property type="project" value="UniProtKB-KW"/>
</dbReference>
<dbReference type="InterPro" id="IPR014577">
    <property type="entry name" value="UCP033093_metalloPase"/>
</dbReference>
<evidence type="ECO:0000256" key="2">
    <source>
        <dbReference type="ARBA" id="ARBA00022801"/>
    </source>
</evidence>
<accession>A0A6J4P6S2</accession>
<dbReference type="PIRSF" id="PIRSF033093">
    <property type="entry name" value="UCP_ML1119"/>
    <property type="match status" value="1"/>
</dbReference>
<feature type="coiled-coil region" evidence="4">
    <location>
        <begin position="293"/>
        <end position="320"/>
    </location>
</feature>
<dbReference type="InterPro" id="IPR004843">
    <property type="entry name" value="Calcineurin-like_PHP"/>
</dbReference>
<evidence type="ECO:0000256" key="1">
    <source>
        <dbReference type="ARBA" id="ARBA00022722"/>
    </source>
</evidence>
<evidence type="ECO:0000256" key="4">
    <source>
        <dbReference type="SAM" id="Coils"/>
    </source>
</evidence>
<dbReference type="SUPFAM" id="SSF56300">
    <property type="entry name" value="Metallo-dependent phosphatases"/>
    <property type="match status" value="1"/>
</dbReference>
<protein>
    <submittedName>
        <fullName evidence="6">DNA double-strand break repair protein Mre11</fullName>
    </submittedName>
</protein>
<name>A0A6J4P6S2_9RHOB</name>
<sequence length="377" mass="41514">MAFRFIHTADWQVGKPFGNVAGDSGAELRTQRIRTVQRIAELAAERQVDAVLVAGDAFDSNEVSERTILRTVEALKPFGGTWVFLPGNHDAALAHSVWTRARNMGLPPNIVIADRPEPLTLCDGRATILPAPLRRRREVTDQTDWFDAATSPDGSCRIGLAHGSVANRLPGKGDAANEIRDDRAERARLCYLALGDWHGALRIAPRTWYAGAPEPDRHKANQSGHVHVVDIDAPGAPERIATMAVGHYAWVQLEIELLGRCDKALEALEGIAQDHRTCVVSLHLKGSLSLAERHRLEAELARWEARVHHLEVDMAALLDDPTPDDLDALDTSGFVRLAVERLKARAQDLADPECESARTALRMVYLDHLRIAGWQGS</sequence>
<feature type="domain" description="Calcineurin-like phosphoesterase" evidence="5">
    <location>
        <begin position="3"/>
        <end position="164"/>
    </location>
</feature>
<proteinExistence type="predicted"/>
<dbReference type="CDD" id="cd00840">
    <property type="entry name" value="MPP_Mre11_N"/>
    <property type="match status" value="1"/>
</dbReference>
<dbReference type="InterPro" id="IPR041796">
    <property type="entry name" value="Mre11_N"/>
</dbReference>
<dbReference type="Pfam" id="PF00149">
    <property type="entry name" value="Metallophos"/>
    <property type="match status" value="1"/>
</dbReference>
<dbReference type="InterPro" id="IPR050535">
    <property type="entry name" value="DNA_Repair-Maintenance_Comp"/>
</dbReference>
<dbReference type="AlphaFoldDB" id="A0A6J4P6S2"/>
<dbReference type="Gene3D" id="3.60.21.10">
    <property type="match status" value="1"/>
</dbReference>
<dbReference type="PANTHER" id="PTHR30337">
    <property type="entry name" value="COMPONENT OF ATP-DEPENDENT DSDNA EXONUCLEASE"/>
    <property type="match status" value="1"/>
</dbReference>
<keyword evidence="1" id="KW-0540">Nuclease</keyword>